<gene>
    <name evidence="1" type="ORF">AN908_27845</name>
    <name evidence="2" type="ORF">AN912_29275</name>
</gene>
<dbReference type="EMBL" id="LJFS01000070">
    <property type="protein sequence ID" value="KPG21938.1"/>
    <property type="molecule type" value="Genomic_DNA"/>
</dbReference>
<dbReference type="Proteomes" id="UP000037843">
    <property type="component" value="Unassembled WGS sequence"/>
</dbReference>
<protein>
    <submittedName>
        <fullName evidence="1">Uncharacterized protein</fullName>
    </submittedName>
</protein>
<keyword evidence="4" id="KW-1185">Reference proteome</keyword>
<evidence type="ECO:0000313" key="2">
    <source>
        <dbReference type="EMBL" id="KPG21938.1"/>
    </source>
</evidence>
<evidence type="ECO:0000313" key="4">
    <source>
        <dbReference type="Proteomes" id="UP000037962"/>
    </source>
</evidence>
<sequence length="102" mass="10999">MSDVQDVTAFSSISSDLENLVGELEAGATQNISRADMSSAIGSLGKMLAVLHQRGVESVVTPEHLSVTDAVIMIQYLMESHNINNFDLAMWVSRARASAEEC</sequence>
<dbReference type="EMBL" id="LJFO01000030">
    <property type="protein sequence ID" value="KPG02424.1"/>
    <property type="molecule type" value="Genomic_DNA"/>
</dbReference>
<dbReference type="Proteomes" id="UP000037962">
    <property type="component" value="Unassembled WGS sequence"/>
</dbReference>
<reference evidence="3 4" key="1">
    <citation type="submission" date="2015-09" db="EMBL/GenBank/DDBJ databases">
        <title>Genome Sequences of Mycobacterium immunogenum Isolates, Recuperated from a Chloraminated Drinking Water Distribution System Simulator Subjected to Episodes of Nitrification.</title>
        <authorList>
            <person name="Gomez-Alvarez V."/>
            <person name="Revetta R.P."/>
        </authorList>
    </citation>
    <scope>NUCLEOTIDE SEQUENCE [LARGE SCALE GENOMIC DNA]</scope>
    <source>
        <strain evidence="1 3">H008</strain>
        <strain evidence="2 4">H076</strain>
    </source>
</reference>
<organism evidence="1 3">
    <name type="scientific">Mycobacteroides immunogenum</name>
    <dbReference type="NCBI Taxonomy" id="83262"/>
    <lineage>
        <taxon>Bacteria</taxon>
        <taxon>Bacillati</taxon>
        <taxon>Actinomycetota</taxon>
        <taxon>Actinomycetes</taxon>
        <taxon>Mycobacteriales</taxon>
        <taxon>Mycobacteriaceae</taxon>
        <taxon>Mycobacteroides</taxon>
    </lineage>
</organism>
<evidence type="ECO:0000313" key="3">
    <source>
        <dbReference type="Proteomes" id="UP000037843"/>
    </source>
</evidence>
<accession>A0A7V8LJ77</accession>
<name>A0A7V8LJ77_9MYCO</name>
<dbReference type="OrthoDB" id="5079244at2"/>
<comment type="caution">
    <text evidence="1">The sequence shown here is derived from an EMBL/GenBank/DDBJ whole genome shotgun (WGS) entry which is preliminary data.</text>
</comment>
<dbReference type="AlphaFoldDB" id="A0A7V8LJ77"/>
<evidence type="ECO:0000313" key="1">
    <source>
        <dbReference type="EMBL" id="KPG02424.1"/>
    </source>
</evidence>
<dbReference type="RefSeq" id="WP_043080532.1">
    <property type="nucleotide sequence ID" value="NZ_CP016189.1"/>
</dbReference>
<proteinExistence type="predicted"/>
<dbReference type="KEGG" id="miz:BAB75_13920"/>